<proteinExistence type="predicted"/>
<evidence type="ECO:0000313" key="7">
    <source>
        <dbReference type="EMBL" id="RUS32531.1"/>
    </source>
</evidence>
<keyword evidence="8" id="KW-1185">Reference proteome</keyword>
<reference evidence="7 8" key="1">
    <citation type="journal article" date="2018" name="New Phytol.">
        <title>Phylogenomics of Endogonaceae and evolution of mycorrhizas within Mucoromycota.</title>
        <authorList>
            <person name="Chang Y."/>
            <person name="Desiro A."/>
            <person name="Na H."/>
            <person name="Sandor L."/>
            <person name="Lipzen A."/>
            <person name="Clum A."/>
            <person name="Barry K."/>
            <person name="Grigoriev I.V."/>
            <person name="Martin F.M."/>
            <person name="Stajich J.E."/>
            <person name="Smith M.E."/>
            <person name="Bonito G."/>
            <person name="Spatafora J.W."/>
        </authorList>
    </citation>
    <scope>NUCLEOTIDE SEQUENCE [LARGE SCALE GENOMIC DNA]</scope>
    <source>
        <strain evidence="7 8">AD002</strain>
    </source>
</reference>
<dbReference type="SUPFAM" id="SSF144232">
    <property type="entry name" value="HIT/MYND zinc finger-like"/>
    <property type="match status" value="1"/>
</dbReference>
<protein>
    <recommendedName>
        <fullName evidence="6">HIT-type domain-containing protein</fullName>
    </recommendedName>
</protein>
<feature type="compositionally biased region" description="Basic and acidic residues" evidence="5">
    <location>
        <begin position="18"/>
        <end position="29"/>
    </location>
</feature>
<dbReference type="InterPro" id="IPR039723">
    <property type="entry name" value="Vps71/ZNHIT1"/>
</dbReference>
<comment type="caution">
    <text evidence="7">The sequence shown here is derived from an EMBL/GenBank/DDBJ whole genome shotgun (WGS) entry which is preliminary data.</text>
</comment>
<dbReference type="EMBL" id="RBNJ01001992">
    <property type="protein sequence ID" value="RUS32531.1"/>
    <property type="molecule type" value="Genomic_DNA"/>
</dbReference>
<name>A0A433QS00_9FUNG</name>
<dbReference type="CDD" id="cd21437">
    <property type="entry name" value="zf-HIT_ZNHIT1_like"/>
    <property type="match status" value="1"/>
</dbReference>
<evidence type="ECO:0000256" key="4">
    <source>
        <dbReference type="PROSITE-ProRule" id="PRU00453"/>
    </source>
</evidence>
<dbReference type="GO" id="GO:0005634">
    <property type="term" value="C:nucleus"/>
    <property type="evidence" value="ECO:0007669"/>
    <property type="project" value="UniProtKB-ARBA"/>
</dbReference>
<sequence length="152" mass="17334">MSKKPDRAKQGRPALDPEAQRRHLQRHLDSLERDNFQAVPEYDIAIVAGAVKKDGEIRKTRKKSKGDIRRLLLTKKNLNLLIEESKIELLPPTTPTYITAAVAPSSYPPRKFCTVCGFQSCYSCVRCGMRYCSKKCLETHEETRWVNVGSVR</sequence>
<dbReference type="GO" id="GO:0006338">
    <property type="term" value="P:chromatin remodeling"/>
    <property type="evidence" value="ECO:0007669"/>
    <property type="project" value="InterPro"/>
</dbReference>
<dbReference type="GO" id="GO:0008270">
    <property type="term" value="F:zinc ion binding"/>
    <property type="evidence" value="ECO:0007669"/>
    <property type="project" value="UniProtKB-UniRule"/>
</dbReference>
<dbReference type="Proteomes" id="UP000274822">
    <property type="component" value="Unassembled WGS sequence"/>
</dbReference>
<dbReference type="PROSITE" id="PS51083">
    <property type="entry name" value="ZF_HIT"/>
    <property type="match status" value="1"/>
</dbReference>
<accession>A0A433QS00</accession>
<feature type="domain" description="HIT-type" evidence="6">
    <location>
        <begin position="113"/>
        <end position="146"/>
    </location>
</feature>
<evidence type="ECO:0000256" key="2">
    <source>
        <dbReference type="ARBA" id="ARBA00022771"/>
    </source>
</evidence>
<dbReference type="Gene3D" id="3.30.60.190">
    <property type="match status" value="1"/>
</dbReference>
<keyword evidence="1" id="KW-0479">Metal-binding</keyword>
<organism evidence="7 8">
    <name type="scientific">Jimgerdemannia flammicorona</name>
    <dbReference type="NCBI Taxonomy" id="994334"/>
    <lineage>
        <taxon>Eukaryota</taxon>
        <taxon>Fungi</taxon>
        <taxon>Fungi incertae sedis</taxon>
        <taxon>Mucoromycota</taxon>
        <taxon>Mucoromycotina</taxon>
        <taxon>Endogonomycetes</taxon>
        <taxon>Endogonales</taxon>
        <taxon>Endogonaceae</taxon>
        <taxon>Jimgerdemannia</taxon>
    </lineage>
</organism>
<evidence type="ECO:0000256" key="1">
    <source>
        <dbReference type="ARBA" id="ARBA00022723"/>
    </source>
</evidence>
<evidence type="ECO:0000256" key="5">
    <source>
        <dbReference type="SAM" id="MobiDB-lite"/>
    </source>
</evidence>
<feature type="region of interest" description="Disordered" evidence="5">
    <location>
        <begin position="1"/>
        <end position="29"/>
    </location>
</feature>
<keyword evidence="3" id="KW-0862">Zinc</keyword>
<evidence type="ECO:0000313" key="8">
    <source>
        <dbReference type="Proteomes" id="UP000274822"/>
    </source>
</evidence>
<evidence type="ECO:0000256" key="3">
    <source>
        <dbReference type="ARBA" id="ARBA00022833"/>
    </source>
</evidence>
<dbReference type="PANTHER" id="PTHR13093">
    <property type="entry name" value="ZINC FINGER HIT DOMAIN CONTAINING PROTEIN 1"/>
    <property type="match status" value="1"/>
</dbReference>
<dbReference type="InterPro" id="IPR007529">
    <property type="entry name" value="Znf_HIT"/>
</dbReference>
<evidence type="ECO:0000259" key="6">
    <source>
        <dbReference type="PROSITE" id="PS51083"/>
    </source>
</evidence>
<gene>
    <name evidence="7" type="ORF">BC938DRAFT_475146</name>
</gene>
<dbReference type="Pfam" id="PF04438">
    <property type="entry name" value="zf-HIT"/>
    <property type="match status" value="1"/>
</dbReference>
<dbReference type="AlphaFoldDB" id="A0A433QS00"/>
<keyword evidence="2 4" id="KW-0863">Zinc-finger</keyword>